<feature type="compositionally biased region" description="Basic and acidic residues" evidence="2">
    <location>
        <begin position="56"/>
        <end position="73"/>
    </location>
</feature>
<feature type="coiled-coil region" evidence="1">
    <location>
        <begin position="972"/>
        <end position="1063"/>
    </location>
</feature>
<evidence type="ECO:0000313" key="4">
    <source>
        <dbReference type="Proteomes" id="UP000799291"/>
    </source>
</evidence>
<feature type="compositionally biased region" description="Acidic residues" evidence="2">
    <location>
        <begin position="1112"/>
        <end position="1123"/>
    </location>
</feature>
<dbReference type="AlphaFoldDB" id="A0A6G1ITA2"/>
<evidence type="ECO:0000256" key="2">
    <source>
        <dbReference type="SAM" id="MobiDB-lite"/>
    </source>
</evidence>
<feature type="coiled-coil region" evidence="1">
    <location>
        <begin position="488"/>
        <end position="649"/>
    </location>
</feature>
<sequence>MARLSGLASEHHPVGPGDAPRRKKGRKSNSSVDLAQGSKRAASPSLEPSQSKRKRVQIDEHEQITRELEDSVERSQSQATDTIVVQTATTTTRRTRRASEPLVIAQDDEDDSQITPPPSTQPAPGLTPHLNRIGAGRGRPTKAARRARMSMPPQLDVEAGEVDAHNGIQFAPLTAVIGERRRRSLRRSHLSEEINEIEQKGKDEKKKTREQTQELLALRRQLREKDQAIKDLEFQLEARRMGNIEMSEDHAEELQEQLAQAKMEIAELRASSEYEGESREPSAFDGNYDGMDDDDDGLLLIDPTDLDGPQEMMVDDEPLPNGEFAARALALSSQVTVETLATMSQTTHDVLAEASQDNPSSVPDQMSQRSNKRWQLEYEHAVHDLAEAQGALRIVAIALQNFHFAPVGASTDVILEALQHGFETAREMMENLLPGQITHLTNSEFIRKIPQIVEGLLTELAEKTRTAESYHQRSRKLQHQFETVLDLLAHSEMQNKDLVEQINSLENDNAEKQQSIVVLEERVATLITVTDTQDSEIKQKDAEINGLRDELGDKETNLARLQASIKDYCKELDKVTVTTIKLEEEHRATIENMERAHAEAVRDLEAQLDVETEARAVAEGEAAQKSEFIEELEANLARLEDEFGTVTDQANAVTQLLAEQTELRHSVEAQRDEQANLAYDQANTIENQSEEIQDLKTQVAEFRSNLETERSQRAETEAALDEANQRIADLEDDLHNAGLQANELRSKLFQIQQEKAQAIAHLQELAEEREAEQQNLLDAEIQHRRAAEQDVADADAHITDLEAKIATLEDNIARMKHARSELEMDRDDRVATLNAQFADLKQKYTALESSSSSTITTLQANITDLTNQVNAQQAEIERITDDAAEMERTLREDLGGKVEQIAGLENELGLSKADNENLIKENNSLARRVEEEANELLNMDEASARERAALNQVIDTQAATIQNLQNTVAQRATDYEVAIAEKNQEIEEMRMMGDARAETIAAYEVQLDELKEAFRVAEEDNRRTLDALTESQRKLQEQNEELAAALKQRNANALKAVQEMKVKGVEVRTRGADLHKVSNGKITKVSERVKVGKKGGKKRAKRQWDSGFGVDENIENEGDELAPEDSILG</sequence>
<gene>
    <name evidence="3" type="ORF">K458DRAFT_309808</name>
</gene>
<dbReference type="Proteomes" id="UP000799291">
    <property type="component" value="Unassembled WGS sequence"/>
</dbReference>
<feature type="region of interest" description="Disordered" evidence="2">
    <location>
        <begin position="1"/>
        <end position="149"/>
    </location>
</feature>
<feature type="compositionally biased region" description="Basic residues" evidence="2">
    <location>
        <begin position="139"/>
        <end position="148"/>
    </location>
</feature>
<feature type="region of interest" description="Disordered" evidence="2">
    <location>
        <begin position="1090"/>
        <end position="1129"/>
    </location>
</feature>
<evidence type="ECO:0000256" key="1">
    <source>
        <dbReference type="SAM" id="Coils"/>
    </source>
</evidence>
<feature type="coiled-coil region" evidence="1">
    <location>
        <begin position="187"/>
        <end position="271"/>
    </location>
</feature>
<evidence type="ECO:0000313" key="3">
    <source>
        <dbReference type="EMBL" id="KAF2681210.1"/>
    </source>
</evidence>
<dbReference type="OrthoDB" id="3532430at2759"/>
<feature type="compositionally biased region" description="Basic residues" evidence="2">
    <location>
        <begin position="1091"/>
        <end position="1101"/>
    </location>
</feature>
<protein>
    <submittedName>
        <fullName evidence="3">Uncharacterized protein</fullName>
    </submittedName>
</protein>
<organism evidence="3 4">
    <name type="scientific">Lentithecium fluviatile CBS 122367</name>
    <dbReference type="NCBI Taxonomy" id="1168545"/>
    <lineage>
        <taxon>Eukaryota</taxon>
        <taxon>Fungi</taxon>
        <taxon>Dikarya</taxon>
        <taxon>Ascomycota</taxon>
        <taxon>Pezizomycotina</taxon>
        <taxon>Dothideomycetes</taxon>
        <taxon>Pleosporomycetidae</taxon>
        <taxon>Pleosporales</taxon>
        <taxon>Massarineae</taxon>
        <taxon>Lentitheciaceae</taxon>
        <taxon>Lentithecium</taxon>
    </lineage>
</organism>
<name>A0A6G1ITA2_9PLEO</name>
<feature type="compositionally biased region" description="Polar residues" evidence="2">
    <location>
        <begin position="74"/>
        <end position="86"/>
    </location>
</feature>
<feature type="coiled-coil region" evidence="1">
    <location>
        <begin position="685"/>
        <end position="942"/>
    </location>
</feature>
<keyword evidence="4" id="KW-1185">Reference proteome</keyword>
<accession>A0A6G1ITA2</accession>
<dbReference type="PANTHER" id="PTHR19327:SF0">
    <property type="entry name" value="GOLGIN SUBFAMILY A MEMBER 4"/>
    <property type="match status" value="1"/>
</dbReference>
<dbReference type="Gene3D" id="1.10.287.1490">
    <property type="match status" value="1"/>
</dbReference>
<dbReference type="PANTHER" id="PTHR19327">
    <property type="entry name" value="GOLGIN"/>
    <property type="match status" value="1"/>
</dbReference>
<keyword evidence="1" id="KW-0175">Coiled coil</keyword>
<reference evidence="3" key="1">
    <citation type="journal article" date="2020" name="Stud. Mycol.">
        <title>101 Dothideomycetes genomes: a test case for predicting lifestyles and emergence of pathogens.</title>
        <authorList>
            <person name="Haridas S."/>
            <person name="Albert R."/>
            <person name="Binder M."/>
            <person name="Bloem J."/>
            <person name="Labutti K."/>
            <person name="Salamov A."/>
            <person name="Andreopoulos B."/>
            <person name="Baker S."/>
            <person name="Barry K."/>
            <person name="Bills G."/>
            <person name="Bluhm B."/>
            <person name="Cannon C."/>
            <person name="Castanera R."/>
            <person name="Culley D."/>
            <person name="Daum C."/>
            <person name="Ezra D."/>
            <person name="Gonzalez J."/>
            <person name="Henrissat B."/>
            <person name="Kuo A."/>
            <person name="Liang C."/>
            <person name="Lipzen A."/>
            <person name="Lutzoni F."/>
            <person name="Magnuson J."/>
            <person name="Mondo S."/>
            <person name="Nolan M."/>
            <person name="Ohm R."/>
            <person name="Pangilinan J."/>
            <person name="Park H.-J."/>
            <person name="Ramirez L."/>
            <person name="Alfaro M."/>
            <person name="Sun H."/>
            <person name="Tritt A."/>
            <person name="Yoshinaga Y."/>
            <person name="Zwiers L.-H."/>
            <person name="Turgeon B."/>
            <person name="Goodwin S."/>
            <person name="Spatafora J."/>
            <person name="Crous P."/>
            <person name="Grigoriev I."/>
        </authorList>
    </citation>
    <scope>NUCLEOTIDE SEQUENCE</scope>
    <source>
        <strain evidence="3">CBS 122367</strain>
    </source>
</reference>
<proteinExistence type="predicted"/>
<dbReference type="EMBL" id="MU005592">
    <property type="protein sequence ID" value="KAF2681210.1"/>
    <property type="molecule type" value="Genomic_DNA"/>
</dbReference>